<dbReference type="EMBL" id="QJKJ01012573">
    <property type="protein sequence ID" value="RDX68373.1"/>
    <property type="molecule type" value="Genomic_DNA"/>
</dbReference>
<dbReference type="Pfam" id="PF07727">
    <property type="entry name" value="RVT_2"/>
    <property type="match status" value="1"/>
</dbReference>
<gene>
    <name evidence="2" type="ORF">CR513_52650</name>
</gene>
<dbReference type="STRING" id="157652.A0A371EQR1"/>
<evidence type="ECO:0000313" key="2">
    <source>
        <dbReference type="EMBL" id="RDX68373.1"/>
    </source>
</evidence>
<reference evidence="2" key="1">
    <citation type="submission" date="2018-05" db="EMBL/GenBank/DDBJ databases">
        <title>Draft genome of Mucuna pruriens seed.</title>
        <authorList>
            <person name="Nnadi N.E."/>
            <person name="Vos R."/>
            <person name="Hasami M.H."/>
            <person name="Devisetty U.K."/>
            <person name="Aguiy J.C."/>
        </authorList>
    </citation>
    <scope>NUCLEOTIDE SEQUENCE [LARGE SCALE GENOMIC DNA]</scope>
    <source>
        <strain evidence="2">JCA_2017</strain>
    </source>
</reference>
<dbReference type="OrthoDB" id="1922643at2759"/>
<dbReference type="CDD" id="cd09272">
    <property type="entry name" value="RNase_HI_RT_Ty1"/>
    <property type="match status" value="1"/>
</dbReference>
<organism evidence="2 3">
    <name type="scientific">Mucuna pruriens</name>
    <name type="common">Velvet bean</name>
    <name type="synonym">Dolichos pruriens</name>
    <dbReference type="NCBI Taxonomy" id="157652"/>
    <lineage>
        <taxon>Eukaryota</taxon>
        <taxon>Viridiplantae</taxon>
        <taxon>Streptophyta</taxon>
        <taxon>Embryophyta</taxon>
        <taxon>Tracheophyta</taxon>
        <taxon>Spermatophyta</taxon>
        <taxon>Magnoliopsida</taxon>
        <taxon>eudicotyledons</taxon>
        <taxon>Gunneridae</taxon>
        <taxon>Pentapetalae</taxon>
        <taxon>rosids</taxon>
        <taxon>fabids</taxon>
        <taxon>Fabales</taxon>
        <taxon>Fabaceae</taxon>
        <taxon>Papilionoideae</taxon>
        <taxon>50 kb inversion clade</taxon>
        <taxon>NPAAA clade</taxon>
        <taxon>indigoferoid/millettioid clade</taxon>
        <taxon>Phaseoleae</taxon>
        <taxon>Mucuna</taxon>
    </lineage>
</organism>
<feature type="domain" description="Reverse transcriptase Ty1/copia-type" evidence="1">
    <location>
        <begin position="88"/>
        <end position="152"/>
    </location>
</feature>
<proteinExistence type="predicted"/>
<dbReference type="InterPro" id="IPR013103">
    <property type="entry name" value="RVT_2"/>
</dbReference>
<keyword evidence="3" id="KW-1185">Reference proteome</keyword>
<comment type="caution">
    <text evidence="2">The sequence shown here is derived from an EMBL/GenBank/DDBJ whole genome shotgun (WGS) entry which is preliminary data.</text>
</comment>
<dbReference type="Proteomes" id="UP000257109">
    <property type="component" value="Unassembled WGS sequence"/>
</dbReference>
<dbReference type="PANTHER" id="PTHR11439:SF517">
    <property type="entry name" value="CYSTEINE-RICH RLK (RECEPTOR-LIKE PROTEIN KINASE) 8"/>
    <property type="match status" value="1"/>
</dbReference>
<sequence>MTLESSFVEPSISKFNGYYDHWTVLMENFLHSKEYWDLVENGIREVTEGIPLTDVQRKSIDDQKLKDLKAKNVGSFYFQFFYSYVSSVSFQHFKSSMKHEFDMIDLSKMRYFLGLEVLQRSDGIFLCQKKYALEMLQRFGMDRINSVHNPIVPGVKLTKDESGVKVDKTYYKQIVESLMYLTSTRPDMMSVVNLISRYMENPTELHLLVVKRVLRYLKGTTDFGIFYKKEGNKELLAYTDSDYARDLDDRKSTSGYVFLLCSVVVSWSSRKQPIVSLSTIEVELIGTASCACQAI</sequence>
<protein>
    <submittedName>
        <fullName evidence="2">Mitochondrial protein</fullName>
    </submittedName>
</protein>
<dbReference type="PANTHER" id="PTHR11439">
    <property type="entry name" value="GAG-POL-RELATED RETROTRANSPOSON"/>
    <property type="match status" value="1"/>
</dbReference>
<evidence type="ECO:0000259" key="1">
    <source>
        <dbReference type="Pfam" id="PF07727"/>
    </source>
</evidence>
<name>A0A371EQR1_MUCPR</name>
<dbReference type="AlphaFoldDB" id="A0A371EQR1"/>
<feature type="non-terminal residue" evidence="2">
    <location>
        <position position="1"/>
    </location>
</feature>
<accession>A0A371EQR1</accession>
<evidence type="ECO:0000313" key="3">
    <source>
        <dbReference type="Proteomes" id="UP000257109"/>
    </source>
</evidence>